<dbReference type="GO" id="GO:0055085">
    <property type="term" value="P:transmembrane transport"/>
    <property type="evidence" value="ECO:0007669"/>
    <property type="project" value="InterPro"/>
</dbReference>
<evidence type="ECO:0000256" key="2">
    <source>
        <dbReference type="ARBA" id="ARBA00022692"/>
    </source>
</evidence>
<evidence type="ECO:0000256" key="5">
    <source>
        <dbReference type="SAM" id="Coils"/>
    </source>
</evidence>
<evidence type="ECO:0000259" key="8">
    <source>
        <dbReference type="Pfam" id="PF25963"/>
    </source>
</evidence>
<evidence type="ECO:0000256" key="3">
    <source>
        <dbReference type="ARBA" id="ARBA00022989"/>
    </source>
</evidence>
<keyword evidence="5" id="KW-0175">Coiled coil</keyword>
<dbReference type="Proteomes" id="UP000192783">
    <property type="component" value="Unassembled WGS sequence"/>
</dbReference>
<keyword evidence="4 6" id="KW-0472">Membrane</keyword>
<sequence length="421" mass="46159">MAEKVEERAPAEAAPVSKGNHAKRILFLVLMGAAVLGAVYWWFFVRHKESTDNAYVMADVAAVSARIPGTVQAVHVENDDFVRKGQELLTLDPADFQVQVAEAQAAIKRLRAETEAAVTVLDYLKATTEAGIRGAEAALSASQAQWEAAKEALQEVAGQRDARLADWRHAKRDWQRFSALAREGAASVRDRDRMKTALRKAEAGLASVEARYRAALSRVRAAEKEVSLARAKLDEAKAARMQVDVQAAKIAALRAQEKELQAKLEKARLHLSYCRITAPLDGYVAQRRIQMGERVQPGQPLLAVVPLHHVYVEANFKETQVEKIRIGQPVEVTADCYPGKAFRGRVTGIRSGTGAAFSLLPPENATGNWVKITQRVPVRIELENPFSPDFPLRVGFSLEVTVDTSDQSGPRLRAAAEGGRS</sequence>
<dbReference type="PANTHER" id="PTHR30386:SF26">
    <property type="entry name" value="TRANSPORT PROTEIN COMB"/>
    <property type="match status" value="1"/>
</dbReference>
<dbReference type="InterPro" id="IPR058634">
    <property type="entry name" value="AaeA-lik-b-barrel"/>
</dbReference>
<dbReference type="InterPro" id="IPR050739">
    <property type="entry name" value="MFP"/>
</dbReference>
<feature type="coiled-coil region" evidence="5">
    <location>
        <begin position="191"/>
        <end position="270"/>
    </location>
</feature>
<dbReference type="Pfam" id="PF25963">
    <property type="entry name" value="Beta-barrel_AAEA"/>
    <property type="match status" value="1"/>
</dbReference>
<dbReference type="InterPro" id="IPR058625">
    <property type="entry name" value="MdtA-like_BSH"/>
</dbReference>
<name>A0A1W1XGI8_9BACT</name>
<keyword evidence="10" id="KW-1185">Reference proteome</keyword>
<proteinExistence type="predicted"/>
<feature type="domain" description="p-hydroxybenzoic acid efflux pump subunit AaeA-like beta-barrel" evidence="8">
    <location>
        <begin position="310"/>
        <end position="384"/>
    </location>
</feature>
<dbReference type="OrthoDB" id="9811754at2"/>
<protein>
    <submittedName>
        <fullName evidence="9">Membrane fusion protein, multidrug efflux system</fullName>
    </submittedName>
</protein>
<dbReference type="SUPFAM" id="SSF111369">
    <property type="entry name" value="HlyD-like secretion proteins"/>
    <property type="match status" value="2"/>
</dbReference>
<dbReference type="AlphaFoldDB" id="A0A1W1XGI8"/>
<dbReference type="PANTHER" id="PTHR30386">
    <property type="entry name" value="MEMBRANE FUSION SUBUNIT OF EMRAB-TOLC MULTIDRUG EFFLUX PUMP"/>
    <property type="match status" value="1"/>
</dbReference>
<comment type="subcellular location">
    <subcellularLocation>
        <location evidence="1">Membrane</location>
        <topology evidence="1">Single-pass membrane protein</topology>
    </subcellularLocation>
</comment>
<dbReference type="Gene3D" id="1.10.287.470">
    <property type="entry name" value="Helix hairpin bin"/>
    <property type="match status" value="1"/>
</dbReference>
<dbReference type="RefSeq" id="WP_084057390.1">
    <property type="nucleotide sequence ID" value="NZ_FWXF01000007.1"/>
</dbReference>
<keyword evidence="3 6" id="KW-1133">Transmembrane helix</keyword>
<dbReference type="Gene3D" id="2.40.50.100">
    <property type="match status" value="1"/>
</dbReference>
<evidence type="ECO:0000313" key="10">
    <source>
        <dbReference type="Proteomes" id="UP000192783"/>
    </source>
</evidence>
<reference evidence="9 10" key="1">
    <citation type="submission" date="2017-04" db="EMBL/GenBank/DDBJ databases">
        <authorList>
            <person name="Afonso C.L."/>
            <person name="Miller P.J."/>
            <person name="Scott M.A."/>
            <person name="Spackman E."/>
            <person name="Goraichik I."/>
            <person name="Dimitrov K.M."/>
            <person name="Suarez D.L."/>
            <person name="Swayne D.E."/>
        </authorList>
    </citation>
    <scope>NUCLEOTIDE SEQUENCE [LARGE SCALE GENOMIC DNA]</scope>
    <source>
        <strain evidence="9 10">DSM 13146</strain>
    </source>
</reference>
<dbReference type="Pfam" id="PF25917">
    <property type="entry name" value="BSH_RND"/>
    <property type="match status" value="1"/>
</dbReference>
<dbReference type="EMBL" id="FWXF01000007">
    <property type="protein sequence ID" value="SMC23060.1"/>
    <property type="molecule type" value="Genomic_DNA"/>
</dbReference>
<dbReference type="PRINTS" id="PR01490">
    <property type="entry name" value="RTXTOXIND"/>
</dbReference>
<accession>A0A1W1XGI8</accession>
<organism evidence="9 10">
    <name type="scientific">Desulfacinum hydrothermale DSM 13146</name>
    <dbReference type="NCBI Taxonomy" id="1121390"/>
    <lineage>
        <taxon>Bacteria</taxon>
        <taxon>Pseudomonadati</taxon>
        <taxon>Thermodesulfobacteriota</taxon>
        <taxon>Syntrophobacteria</taxon>
        <taxon>Syntrophobacterales</taxon>
        <taxon>Syntrophobacteraceae</taxon>
        <taxon>Desulfacinum</taxon>
    </lineage>
</organism>
<evidence type="ECO:0000256" key="4">
    <source>
        <dbReference type="ARBA" id="ARBA00023136"/>
    </source>
</evidence>
<evidence type="ECO:0000256" key="1">
    <source>
        <dbReference type="ARBA" id="ARBA00004167"/>
    </source>
</evidence>
<evidence type="ECO:0000259" key="7">
    <source>
        <dbReference type="Pfam" id="PF25917"/>
    </source>
</evidence>
<dbReference type="Gene3D" id="2.40.30.170">
    <property type="match status" value="1"/>
</dbReference>
<gene>
    <name evidence="9" type="ORF">SAMN02746041_01638</name>
</gene>
<evidence type="ECO:0000256" key="6">
    <source>
        <dbReference type="SAM" id="Phobius"/>
    </source>
</evidence>
<feature type="transmembrane region" description="Helical" evidence="6">
    <location>
        <begin position="25"/>
        <end position="43"/>
    </location>
</feature>
<dbReference type="STRING" id="1121390.SAMN02746041_01638"/>
<feature type="domain" description="Multidrug resistance protein MdtA-like barrel-sandwich hybrid" evidence="7">
    <location>
        <begin position="60"/>
        <end position="305"/>
    </location>
</feature>
<evidence type="ECO:0000313" key="9">
    <source>
        <dbReference type="EMBL" id="SMC23060.1"/>
    </source>
</evidence>
<keyword evidence="2 6" id="KW-0812">Transmembrane</keyword>
<dbReference type="GO" id="GO:0016020">
    <property type="term" value="C:membrane"/>
    <property type="evidence" value="ECO:0007669"/>
    <property type="project" value="UniProtKB-SubCell"/>
</dbReference>